<feature type="transmembrane region" description="Helical" evidence="2">
    <location>
        <begin position="206"/>
        <end position="227"/>
    </location>
</feature>
<feature type="transmembrane region" description="Helical" evidence="2">
    <location>
        <begin position="70"/>
        <end position="94"/>
    </location>
</feature>
<evidence type="ECO:0000313" key="4">
    <source>
        <dbReference type="Proteomes" id="UP001500902"/>
    </source>
</evidence>
<feature type="transmembrane region" description="Helical" evidence="2">
    <location>
        <begin position="46"/>
        <end position="63"/>
    </location>
</feature>
<evidence type="ECO:0000256" key="2">
    <source>
        <dbReference type="SAM" id="Phobius"/>
    </source>
</evidence>
<reference evidence="4" key="1">
    <citation type="journal article" date="2019" name="Int. J. Syst. Evol. Microbiol.">
        <title>The Global Catalogue of Microorganisms (GCM) 10K type strain sequencing project: providing services to taxonomists for standard genome sequencing and annotation.</title>
        <authorList>
            <consortium name="The Broad Institute Genomics Platform"/>
            <consortium name="The Broad Institute Genome Sequencing Center for Infectious Disease"/>
            <person name="Wu L."/>
            <person name="Ma J."/>
        </authorList>
    </citation>
    <scope>NUCLEOTIDE SEQUENCE [LARGE SCALE GENOMIC DNA]</scope>
    <source>
        <strain evidence="4">JCM 16904</strain>
    </source>
</reference>
<keyword evidence="2" id="KW-1133">Transmembrane helix</keyword>
<proteinExistence type="predicted"/>
<dbReference type="EMBL" id="BAAAZP010000224">
    <property type="protein sequence ID" value="GAA3713949.1"/>
    <property type="molecule type" value="Genomic_DNA"/>
</dbReference>
<evidence type="ECO:0000256" key="1">
    <source>
        <dbReference type="SAM" id="MobiDB-lite"/>
    </source>
</evidence>
<gene>
    <name evidence="3" type="ORF">GCM10022224_094460</name>
</gene>
<sequence length="334" mass="34444">MGLMSTWPRWVPGAATGWGLGLVVLTLSWALGSEHGRPLPSFDLPGPFWWTLVVLAVATTVAARGGPSVLWPAVAVPVLGTFGLVMQAVAALATGRVEDWPALLVSLYCVAGATLFTGAALVRTRTARGACARCGYAHPGGPVTGRTYPEPGRASFAVRWTAYLGAVAFVPYIVMKTVWALGLPIAGVAGPDLTVGSGAGSVLGRLGIDLTSVLALAGAVLSVALVHRWGQVFPRWVPVLGGRRVPRWIPLVPAWLGATSLGLYPFVALALLVSGAEPAASGGIGAWVVVVGLAGFGGWGVSVGVAAVSYQRRTRPQCGPPPVSDVLHRPMQNS</sequence>
<accession>A0ABP7E3U4</accession>
<evidence type="ECO:0000313" key="3">
    <source>
        <dbReference type="EMBL" id="GAA3713949.1"/>
    </source>
</evidence>
<feature type="region of interest" description="Disordered" evidence="1">
    <location>
        <begin position="313"/>
        <end position="334"/>
    </location>
</feature>
<organism evidence="3 4">
    <name type="scientific">Nonomuraea antimicrobica</name>
    <dbReference type="NCBI Taxonomy" id="561173"/>
    <lineage>
        <taxon>Bacteria</taxon>
        <taxon>Bacillati</taxon>
        <taxon>Actinomycetota</taxon>
        <taxon>Actinomycetes</taxon>
        <taxon>Streptosporangiales</taxon>
        <taxon>Streptosporangiaceae</taxon>
        <taxon>Nonomuraea</taxon>
    </lineage>
</organism>
<feature type="transmembrane region" description="Helical" evidence="2">
    <location>
        <begin position="100"/>
        <end position="122"/>
    </location>
</feature>
<feature type="transmembrane region" description="Helical" evidence="2">
    <location>
        <begin position="248"/>
        <end position="272"/>
    </location>
</feature>
<comment type="caution">
    <text evidence="3">The sequence shown here is derived from an EMBL/GenBank/DDBJ whole genome shotgun (WGS) entry which is preliminary data.</text>
</comment>
<name>A0ABP7E3U4_9ACTN</name>
<dbReference type="Proteomes" id="UP001500902">
    <property type="component" value="Unassembled WGS sequence"/>
</dbReference>
<keyword evidence="4" id="KW-1185">Reference proteome</keyword>
<feature type="transmembrane region" description="Helical" evidence="2">
    <location>
        <begin position="162"/>
        <end position="186"/>
    </location>
</feature>
<feature type="transmembrane region" description="Helical" evidence="2">
    <location>
        <begin position="284"/>
        <end position="308"/>
    </location>
</feature>
<protein>
    <submittedName>
        <fullName evidence="3">Uncharacterized protein</fullName>
    </submittedName>
</protein>
<keyword evidence="2" id="KW-0812">Transmembrane</keyword>
<keyword evidence="2" id="KW-0472">Membrane</keyword>